<dbReference type="AlphaFoldDB" id="A0A8S3EYY8"/>
<accession>A0A8S3EYY8</accession>
<comment type="caution">
    <text evidence="1">The sequence shown here is derived from an EMBL/GenBank/DDBJ whole genome shotgun (WGS) entry which is preliminary data.</text>
</comment>
<evidence type="ECO:0000313" key="1">
    <source>
        <dbReference type="EMBL" id="CAF5093272.1"/>
    </source>
</evidence>
<name>A0A8S3EYY8_9BILA</name>
<dbReference type="EMBL" id="CAJOBH010236603">
    <property type="protein sequence ID" value="CAF5093272.1"/>
    <property type="molecule type" value="Genomic_DNA"/>
</dbReference>
<reference evidence="1" key="1">
    <citation type="submission" date="2021-02" db="EMBL/GenBank/DDBJ databases">
        <authorList>
            <person name="Nowell W R."/>
        </authorList>
    </citation>
    <scope>NUCLEOTIDE SEQUENCE</scope>
</reference>
<organism evidence="1 2">
    <name type="scientific">Rotaria magnacalcarata</name>
    <dbReference type="NCBI Taxonomy" id="392030"/>
    <lineage>
        <taxon>Eukaryota</taxon>
        <taxon>Metazoa</taxon>
        <taxon>Spiralia</taxon>
        <taxon>Gnathifera</taxon>
        <taxon>Rotifera</taxon>
        <taxon>Eurotatoria</taxon>
        <taxon>Bdelloidea</taxon>
        <taxon>Philodinida</taxon>
        <taxon>Philodinidae</taxon>
        <taxon>Rotaria</taxon>
    </lineage>
</organism>
<sequence>MGNDSHTESGLYPDHIDLKDLPEVQIKSVLKSPLSSMKVTLSAAKAAVRFFNELLLPQSIKLFNTDTNVTKNNTINELKIIEYHVNCFSISDLTHNGVFHSN</sequence>
<gene>
    <name evidence="1" type="ORF">BYL167_LOCUS63424</name>
</gene>
<evidence type="ECO:0000313" key="2">
    <source>
        <dbReference type="Proteomes" id="UP000681967"/>
    </source>
</evidence>
<proteinExistence type="predicted"/>
<dbReference type="Proteomes" id="UP000681967">
    <property type="component" value="Unassembled WGS sequence"/>
</dbReference>
<protein>
    <submittedName>
        <fullName evidence="1">Uncharacterized protein</fullName>
    </submittedName>
</protein>